<dbReference type="PANTHER" id="PTHR43874">
    <property type="entry name" value="TWO-COMPONENT RESPONSE REGULATOR"/>
    <property type="match status" value="1"/>
</dbReference>
<dbReference type="InterPro" id="IPR045279">
    <property type="entry name" value="ARR-like"/>
</dbReference>
<evidence type="ECO:0000256" key="4">
    <source>
        <dbReference type="PROSITE-ProRule" id="PRU00169"/>
    </source>
</evidence>
<evidence type="ECO:0000259" key="5">
    <source>
        <dbReference type="PROSITE" id="PS50110"/>
    </source>
</evidence>
<comment type="caution">
    <text evidence="4">Lacks conserved residue(s) required for the propagation of feature annotation.</text>
</comment>
<keyword evidence="1" id="KW-0902">Two-component regulatory system</keyword>
<dbReference type="EMBL" id="JACGWL010000005">
    <property type="protein sequence ID" value="KAK4402280.1"/>
    <property type="molecule type" value="Genomic_DNA"/>
</dbReference>
<keyword evidence="3" id="KW-0804">Transcription</keyword>
<dbReference type="PROSITE" id="PS50110">
    <property type="entry name" value="RESPONSE_REGULATORY"/>
    <property type="match status" value="1"/>
</dbReference>
<dbReference type="AlphaFoldDB" id="A0AAE1WYZ4"/>
<evidence type="ECO:0000256" key="2">
    <source>
        <dbReference type="ARBA" id="ARBA00023015"/>
    </source>
</evidence>
<feature type="domain" description="Response regulatory" evidence="5">
    <location>
        <begin position="21"/>
        <end position="139"/>
    </location>
</feature>
<reference evidence="6" key="2">
    <citation type="journal article" date="2024" name="Plant">
        <title>Genomic evolution and insights into agronomic trait innovations of Sesamum species.</title>
        <authorList>
            <person name="Miao H."/>
            <person name="Wang L."/>
            <person name="Qu L."/>
            <person name="Liu H."/>
            <person name="Sun Y."/>
            <person name="Le M."/>
            <person name="Wang Q."/>
            <person name="Wei S."/>
            <person name="Zheng Y."/>
            <person name="Lin W."/>
            <person name="Duan Y."/>
            <person name="Cao H."/>
            <person name="Xiong S."/>
            <person name="Wang X."/>
            <person name="Wei L."/>
            <person name="Li C."/>
            <person name="Ma Q."/>
            <person name="Ju M."/>
            <person name="Zhao R."/>
            <person name="Li G."/>
            <person name="Mu C."/>
            <person name="Tian Q."/>
            <person name="Mei H."/>
            <person name="Zhang T."/>
            <person name="Gao T."/>
            <person name="Zhang H."/>
        </authorList>
    </citation>
    <scope>NUCLEOTIDE SEQUENCE</scope>
    <source>
        <strain evidence="6">K16</strain>
    </source>
</reference>
<evidence type="ECO:0000313" key="7">
    <source>
        <dbReference type="Proteomes" id="UP001289374"/>
    </source>
</evidence>
<evidence type="ECO:0000256" key="1">
    <source>
        <dbReference type="ARBA" id="ARBA00023012"/>
    </source>
</evidence>
<organism evidence="6 7">
    <name type="scientific">Sesamum angolense</name>
    <dbReference type="NCBI Taxonomy" id="2727404"/>
    <lineage>
        <taxon>Eukaryota</taxon>
        <taxon>Viridiplantae</taxon>
        <taxon>Streptophyta</taxon>
        <taxon>Embryophyta</taxon>
        <taxon>Tracheophyta</taxon>
        <taxon>Spermatophyta</taxon>
        <taxon>Magnoliopsida</taxon>
        <taxon>eudicotyledons</taxon>
        <taxon>Gunneridae</taxon>
        <taxon>Pentapetalae</taxon>
        <taxon>asterids</taxon>
        <taxon>lamiids</taxon>
        <taxon>Lamiales</taxon>
        <taxon>Pedaliaceae</taxon>
        <taxon>Sesamum</taxon>
    </lineage>
</organism>
<accession>A0AAE1WYZ4</accession>
<reference evidence="6" key="1">
    <citation type="submission" date="2020-06" db="EMBL/GenBank/DDBJ databases">
        <authorList>
            <person name="Li T."/>
            <person name="Hu X."/>
            <person name="Zhang T."/>
            <person name="Song X."/>
            <person name="Zhang H."/>
            <person name="Dai N."/>
            <person name="Sheng W."/>
            <person name="Hou X."/>
            <person name="Wei L."/>
        </authorList>
    </citation>
    <scope>NUCLEOTIDE SEQUENCE</scope>
    <source>
        <strain evidence="6">K16</strain>
        <tissue evidence="6">Leaf</tissue>
    </source>
</reference>
<dbReference type="SUPFAM" id="SSF52172">
    <property type="entry name" value="CheY-like"/>
    <property type="match status" value="1"/>
</dbReference>
<dbReference type="SMART" id="SM00448">
    <property type="entry name" value="REC"/>
    <property type="match status" value="1"/>
</dbReference>
<sequence length="140" mass="15864">MDKGKNVVLSERDHIDCSKIRILLCDINAESCQEILALLCQCSYQVVAVWSAREVFDKLNSEGPRAHIILAEVNLLMANDAGVLRYIMHEKKLQKIPVIILTTRDQVSVTVKGLRLGAADYLVKPLHEDELSNLWMHLQK</sequence>
<protein>
    <submittedName>
        <fullName evidence="6">Two-component response regulator-like APRR1</fullName>
    </submittedName>
</protein>
<dbReference type="Proteomes" id="UP001289374">
    <property type="component" value="Unassembled WGS sequence"/>
</dbReference>
<evidence type="ECO:0000256" key="3">
    <source>
        <dbReference type="ARBA" id="ARBA00023163"/>
    </source>
</evidence>
<dbReference type="Pfam" id="PF00072">
    <property type="entry name" value="Response_reg"/>
    <property type="match status" value="1"/>
</dbReference>
<comment type="caution">
    <text evidence="6">The sequence shown here is derived from an EMBL/GenBank/DDBJ whole genome shotgun (WGS) entry which is preliminary data.</text>
</comment>
<dbReference type="InterPro" id="IPR001789">
    <property type="entry name" value="Sig_transdc_resp-reg_receiver"/>
</dbReference>
<keyword evidence="7" id="KW-1185">Reference proteome</keyword>
<name>A0AAE1WYZ4_9LAMI</name>
<dbReference type="Gene3D" id="3.40.50.2300">
    <property type="match status" value="1"/>
</dbReference>
<evidence type="ECO:0000313" key="6">
    <source>
        <dbReference type="EMBL" id="KAK4402280.1"/>
    </source>
</evidence>
<dbReference type="GO" id="GO:0009736">
    <property type="term" value="P:cytokinin-activated signaling pathway"/>
    <property type="evidence" value="ECO:0007669"/>
    <property type="project" value="InterPro"/>
</dbReference>
<dbReference type="InterPro" id="IPR011006">
    <property type="entry name" value="CheY-like_superfamily"/>
</dbReference>
<dbReference type="GO" id="GO:0000160">
    <property type="term" value="P:phosphorelay signal transduction system"/>
    <property type="evidence" value="ECO:0007669"/>
    <property type="project" value="UniProtKB-KW"/>
</dbReference>
<proteinExistence type="predicted"/>
<gene>
    <name evidence="6" type="ORF">Sango_0968700</name>
</gene>
<dbReference type="PANTHER" id="PTHR43874:SF1">
    <property type="entry name" value="TWO-COMPONENT RESPONSE REGULATOR-LIKE APRR1"/>
    <property type="match status" value="1"/>
</dbReference>
<keyword evidence="2" id="KW-0805">Transcription regulation</keyword>